<feature type="signal peptide" evidence="1">
    <location>
        <begin position="1"/>
        <end position="21"/>
    </location>
</feature>
<proteinExistence type="predicted"/>
<evidence type="ECO:0000313" key="2">
    <source>
        <dbReference type="EMBL" id="KAJ8406428.1"/>
    </source>
</evidence>
<keyword evidence="1" id="KW-0732">Signal</keyword>
<gene>
    <name evidence="2" type="ORF">AAFF_G00300020</name>
</gene>
<dbReference type="AlphaFoldDB" id="A0AAD7SQJ1"/>
<keyword evidence="3" id="KW-1185">Reference proteome</keyword>
<dbReference type="EMBL" id="JAINUG010000043">
    <property type="protein sequence ID" value="KAJ8406428.1"/>
    <property type="molecule type" value="Genomic_DNA"/>
</dbReference>
<name>A0AAD7SQJ1_9TELE</name>
<sequence length="155" mass="18073">MEGTSLMLRLFIRDISCFCQAAEDVWDCPCYGLQDVVVGAVPPTEGNQSEPQTQQHRPDVIEVHHCGQWCIVRYDDQPYPGIILEVEEHNVKIKCMHRTSRYDLNKFYWPSPIEDVNWYGDDQIMFLMPEPVAVNKRAIQVDEKIWAYLKEELGL</sequence>
<feature type="chain" id="PRO_5042277118" evidence="1">
    <location>
        <begin position="22"/>
        <end position="155"/>
    </location>
</feature>
<protein>
    <submittedName>
        <fullName evidence="2">Uncharacterized protein</fullName>
    </submittedName>
</protein>
<dbReference type="Proteomes" id="UP001221898">
    <property type="component" value="Unassembled WGS sequence"/>
</dbReference>
<evidence type="ECO:0000313" key="3">
    <source>
        <dbReference type="Proteomes" id="UP001221898"/>
    </source>
</evidence>
<evidence type="ECO:0000256" key="1">
    <source>
        <dbReference type="SAM" id="SignalP"/>
    </source>
</evidence>
<comment type="caution">
    <text evidence="2">The sequence shown here is derived from an EMBL/GenBank/DDBJ whole genome shotgun (WGS) entry which is preliminary data.</text>
</comment>
<organism evidence="2 3">
    <name type="scientific">Aldrovandia affinis</name>
    <dbReference type="NCBI Taxonomy" id="143900"/>
    <lineage>
        <taxon>Eukaryota</taxon>
        <taxon>Metazoa</taxon>
        <taxon>Chordata</taxon>
        <taxon>Craniata</taxon>
        <taxon>Vertebrata</taxon>
        <taxon>Euteleostomi</taxon>
        <taxon>Actinopterygii</taxon>
        <taxon>Neopterygii</taxon>
        <taxon>Teleostei</taxon>
        <taxon>Notacanthiformes</taxon>
        <taxon>Halosauridae</taxon>
        <taxon>Aldrovandia</taxon>
    </lineage>
</organism>
<reference evidence="2" key="1">
    <citation type="journal article" date="2023" name="Science">
        <title>Genome structures resolve the early diversification of teleost fishes.</title>
        <authorList>
            <person name="Parey E."/>
            <person name="Louis A."/>
            <person name="Montfort J."/>
            <person name="Bouchez O."/>
            <person name="Roques C."/>
            <person name="Iampietro C."/>
            <person name="Lluch J."/>
            <person name="Castinel A."/>
            <person name="Donnadieu C."/>
            <person name="Desvignes T."/>
            <person name="Floi Bucao C."/>
            <person name="Jouanno E."/>
            <person name="Wen M."/>
            <person name="Mejri S."/>
            <person name="Dirks R."/>
            <person name="Jansen H."/>
            <person name="Henkel C."/>
            <person name="Chen W.J."/>
            <person name="Zahm M."/>
            <person name="Cabau C."/>
            <person name="Klopp C."/>
            <person name="Thompson A.W."/>
            <person name="Robinson-Rechavi M."/>
            <person name="Braasch I."/>
            <person name="Lecointre G."/>
            <person name="Bobe J."/>
            <person name="Postlethwait J.H."/>
            <person name="Berthelot C."/>
            <person name="Roest Crollius H."/>
            <person name="Guiguen Y."/>
        </authorList>
    </citation>
    <scope>NUCLEOTIDE SEQUENCE</scope>
    <source>
        <strain evidence="2">NC1722</strain>
    </source>
</reference>
<accession>A0AAD7SQJ1</accession>